<feature type="compositionally biased region" description="Polar residues" evidence="1">
    <location>
        <begin position="34"/>
        <end position="52"/>
    </location>
</feature>
<accession>A0A433R034</accession>
<organism evidence="2 3">
    <name type="scientific">Jimgerdemannia flammicorona</name>
    <dbReference type="NCBI Taxonomy" id="994334"/>
    <lineage>
        <taxon>Eukaryota</taxon>
        <taxon>Fungi</taxon>
        <taxon>Fungi incertae sedis</taxon>
        <taxon>Mucoromycota</taxon>
        <taxon>Mucoromycotina</taxon>
        <taxon>Endogonomycetes</taxon>
        <taxon>Endogonales</taxon>
        <taxon>Endogonaceae</taxon>
        <taxon>Jimgerdemannia</taxon>
    </lineage>
</organism>
<feature type="region of interest" description="Disordered" evidence="1">
    <location>
        <begin position="34"/>
        <end position="55"/>
    </location>
</feature>
<evidence type="ECO:0000313" key="2">
    <source>
        <dbReference type="EMBL" id="RUS35315.1"/>
    </source>
</evidence>
<dbReference type="AlphaFoldDB" id="A0A433R034"/>
<evidence type="ECO:0000313" key="3">
    <source>
        <dbReference type="Proteomes" id="UP000274822"/>
    </source>
</evidence>
<protein>
    <submittedName>
        <fullName evidence="2">Uncharacterized protein</fullName>
    </submittedName>
</protein>
<evidence type="ECO:0000256" key="1">
    <source>
        <dbReference type="SAM" id="MobiDB-lite"/>
    </source>
</evidence>
<feature type="region of interest" description="Disordered" evidence="1">
    <location>
        <begin position="70"/>
        <end position="95"/>
    </location>
</feature>
<keyword evidence="3" id="KW-1185">Reference proteome</keyword>
<reference evidence="2 3" key="1">
    <citation type="journal article" date="2018" name="New Phytol.">
        <title>Phylogenomics of Endogonaceae and evolution of mycorrhizas within Mucoromycota.</title>
        <authorList>
            <person name="Chang Y."/>
            <person name="Desiro A."/>
            <person name="Na H."/>
            <person name="Sandor L."/>
            <person name="Lipzen A."/>
            <person name="Clum A."/>
            <person name="Barry K."/>
            <person name="Grigoriev I.V."/>
            <person name="Martin F.M."/>
            <person name="Stajich J.E."/>
            <person name="Smith M.E."/>
            <person name="Bonito G."/>
            <person name="Spatafora J.W."/>
        </authorList>
    </citation>
    <scope>NUCLEOTIDE SEQUENCE [LARGE SCALE GENOMIC DNA]</scope>
    <source>
        <strain evidence="2 3">AD002</strain>
    </source>
</reference>
<sequence>MPFLIMVDTNTSSGTSSLPGTSTLIRNPILSPVQTLSSPLPRTLTSAPTGMQSLAPRSPTILQRSSDDTFSAFENKGDGAMTPPQGVPGDIRVRE</sequence>
<name>A0A433R034_9FUNG</name>
<comment type="caution">
    <text evidence="2">The sequence shown here is derived from an EMBL/GenBank/DDBJ whole genome shotgun (WGS) entry which is preliminary data.</text>
</comment>
<proteinExistence type="predicted"/>
<gene>
    <name evidence="2" type="ORF">BC938DRAFT_472691</name>
</gene>
<dbReference type="Proteomes" id="UP000274822">
    <property type="component" value="Unassembled WGS sequence"/>
</dbReference>
<dbReference type="EMBL" id="RBNJ01000141">
    <property type="protein sequence ID" value="RUS35315.1"/>
    <property type="molecule type" value="Genomic_DNA"/>
</dbReference>